<dbReference type="Pfam" id="PF04755">
    <property type="entry name" value="PAP_fibrillin"/>
    <property type="match status" value="1"/>
</dbReference>
<organism evidence="5 6">
    <name type="scientific">Cocos nucifera</name>
    <name type="common">Coconut palm</name>
    <dbReference type="NCBI Taxonomy" id="13894"/>
    <lineage>
        <taxon>Eukaryota</taxon>
        <taxon>Viridiplantae</taxon>
        <taxon>Streptophyta</taxon>
        <taxon>Embryophyta</taxon>
        <taxon>Tracheophyta</taxon>
        <taxon>Spermatophyta</taxon>
        <taxon>Magnoliopsida</taxon>
        <taxon>Liliopsida</taxon>
        <taxon>Arecaceae</taxon>
        <taxon>Arecoideae</taxon>
        <taxon>Cocoseae</taxon>
        <taxon>Attaleinae</taxon>
        <taxon>Cocos</taxon>
    </lineage>
</organism>
<dbReference type="PANTHER" id="PTHR31906">
    <property type="entry name" value="PLASTID-LIPID-ASSOCIATED PROTEIN 4, CHLOROPLASTIC-RELATED"/>
    <property type="match status" value="1"/>
</dbReference>
<evidence type="ECO:0000256" key="2">
    <source>
        <dbReference type="ARBA" id="ARBA00022640"/>
    </source>
</evidence>
<dbReference type="InterPro" id="IPR006843">
    <property type="entry name" value="PAP/fibrillin_dom"/>
</dbReference>
<keyword evidence="3" id="KW-0809">Transit peptide</keyword>
<keyword evidence="2" id="KW-0934">Plastid</keyword>
<dbReference type="InterPro" id="IPR011990">
    <property type="entry name" value="TPR-like_helical_dom_sf"/>
</dbReference>
<evidence type="ECO:0000313" key="6">
    <source>
        <dbReference type="Proteomes" id="UP000797356"/>
    </source>
</evidence>
<evidence type="ECO:0000256" key="1">
    <source>
        <dbReference type="ARBA" id="ARBA00004474"/>
    </source>
</evidence>
<gene>
    <name evidence="5" type="ORF">COCNU_02G006620</name>
</gene>
<accession>A0A8K0MX06</accession>
<dbReference type="AlphaFoldDB" id="A0A8K0MX06"/>
<comment type="caution">
    <text evidence="5">The sequence shown here is derived from an EMBL/GenBank/DDBJ whole genome shotgun (WGS) entry which is preliminary data.</text>
</comment>
<evidence type="ECO:0000313" key="5">
    <source>
        <dbReference type="EMBL" id="KAG1330694.1"/>
    </source>
</evidence>
<keyword evidence="6" id="KW-1185">Reference proteome</keyword>
<dbReference type="EMBL" id="CM017873">
    <property type="protein sequence ID" value="KAG1330694.1"/>
    <property type="molecule type" value="Genomic_DNA"/>
</dbReference>
<reference evidence="5" key="1">
    <citation type="journal article" date="2017" name="Gigascience">
        <title>The genome draft of coconut (Cocos nucifera).</title>
        <authorList>
            <person name="Xiao Y."/>
            <person name="Xu P."/>
            <person name="Fan H."/>
            <person name="Baudouin L."/>
            <person name="Xia W."/>
            <person name="Bocs S."/>
            <person name="Xu J."/>
            <person name="Li Q."/>
            <person name="Guo A."/>
            <person name="Zhou L."/>
            <person name="Li J."/>
            <person name="Wu Y."/>
            <person name="Ma Z."/>
            <person name="Armero A."/>
            <person name="Issali A.E."/>
            <person name="Liu N."/>
            <person name="Peng M."/>
            <person name="Yang Y."/>
        </authorList>
    </citation>
    <scope>NUCLEOTIDE SEQUENCE</scope>
    <source>
        <tissue evidence="5">Spear leaf of Hainan Tall coconut</tissue>
    </source>
</reference>
<proteinExistence type="predicted"/>
<dbReference type="InterPro" id="IPR039633">
    <property type="entry name" value="PAP"/>
</dbReference>
<reference evidence="5" key="2">
    <citation type="submission" date="2019-07" db="EMBL/GenBank/DDBJ databases">
        <authorList>
            <person name="Yang Y."/>
            <person name="Bocs S."/>
            <person name="Baudouin L."/>
        </authorList>
    </citation>
    <scope>NUCLEOTIDE SEQUENCE</scope>
    <source>
        <tissue evidence="5">Spear leaf of Hainan Tall coconut</tissue>
    </source>
</reference>
<protein>
    <submittedName>
        <fullName evidence="5">Putative Histone-lysine N-methyltransferase ASHR1</fullName>
    </submittedName>
</protein>
<evidence type="ECO:0000259" key="4">
    <source>
        <dbReference type="Pfam" id="PF04755"/>
    </source>
</evidence>
<name>A0A8K0MX06_COCNU</name>
<dbReference type="GO" id="GO:0009536">
    <property type="term" value="C:plastid"/>
    <property type="evidence" value="ECO:0007669"/>
    <property type="project" value="UniProtKB-SubCell"/>
</dbReference>
<feature type="domain" description="Plastid lipid-associated protein/fibrillin conserved" evidence="4">
    <location>
        <begin position="78"/>
        <end position="225"/>
    </location>
</feature>
<sequence>MALASSLPPSSLPTLSHSPRSLHLVCSQVSFPSPRKPAGTGGLSVAPSPLPNEAALRWRTRVSFFQPFIKKKGKSREALKDELLEAIAPLDRGAEATPEDQERIDQIARELDAVNPVKEPLKSDLLNGKWELLYTTSRSILQTQRPKFLRPNGKIYQAINVDTLRAQNMETWPYFNQVTANLVPLNVRRVAVRFDTFKIFGLISIKAPGRGRGELEITYLDEELRSQWSNLTIVLRFTCKGDENMGVIRSTKDMANLKNFKSGFIEELAPQAVRSEWKLHQLECQALVALSEERKKKLTPTIRLMMRLMLRRKLQSEQVNYIYDIVWNLELWIACSANFLLVHFLFFFLSAQLKAAIPHPESISPNIHLSLPLGSCLPNSVLVFEGRVAFVRAVEPIPKCSEGNGLGFEVTNIFLLNLHEELRENAILEGYGCKDKKCNGFLLLESDKKAFRCQQCGLVRDQQEIEKMASEVAQLSEKTSTVLSSGGVYPAVHPMLGLQFYACGKIEWALECTEDALKSFTKAMDVLRITHGTGTPFMRDLSRQLEEARAEVSYKLSASD</sequence>
<comment type="subcellular location">
    <subcellularLocation>
        <location evidence="1">Plastid</location>
    </subcellularLocation>
</comment>
<dbReference type="Proteomes" id="UP000797356">
    <property type="component" value="Chromosome 2"/>
</dbReference>
<dbReference type="Gene3D" id="1.25.40.10">
    <property type="entry name" value="Tetratricopeptide repeat domain"/>
    <property type="match status" value="1"/>
</dbReference>
<dbReference type="OrthoDB" id="189024at2759"/>
<evidence type="ECO:0000256" key="3">
    <source>
        <dbReference type="ARBA" id="ARBA00022946"/>
    </source>
</evidence>